<dbReference type="Gene3D" id="2.40.10.10">
    <property type="entry name" value="Trypsin-like serine proteases"/>
    <property type="match status" value="1"/>
</dbReference>
<dbReference type="EMBL" id="CM016559">
    <property type="protein sequence ID" value="TKV99239.1"/>
    <property type="molecule type" value="Genomic_DNA"/>
</dbReference>
<dbReference type="InterPro" id="IPR043504">
    <property type="entry name" value="Peptidase_S1_PA_chymotrypsin"/>
</dbReference>
<dbReference type="AlphaFoldDB" id="A0A4U6TB56"/>
<dbReference type="InterPro" id="IPR009003">
    <property type="entry name" value="Peptidase_S1_PA"/>
</dbReference>
<evidence type="ECO:0008006" key="3">
    <source>
        <dbReference type="Google" id="ProtNLM"/>
    </source>
</evidence>
<keyword evidence="2" id="KW-1185">Reference proteome</keyword>
<organism evidence="1 2">
    <name type="scientific">Setaria viridis</name>
    <name type="common">Green bristlegrass</name>
    <name type="synonym">Setaria italica subsp. viridis</name>
    <dbReference type="NCBI Taxonomy" id="4556"/>
    <lineage>
        <taxon>Eukaryota</taxon>
        <taxon>Viridiplantae</taxon>
        <taxon>Streptophyta</taxon>
        <taxon>Embryophyta</taxon>
        <taxon>Tracheophyta</taxon>
        <taxon>Spermatophyta</taxon>
        <taxon>Magnoliopsida</taxon>
        <taxon>Liliopsida</taxon>
        <taxon>Poales</taxon>
        <taxon>Poaceae</taxon>
        <taxon>PACMAD clade</taxon>
        <taxon>Panicoideae</taxon>
        <taxon>Panicodae</taxon>
        <taxon>Paniceae</taxon>
        <taxon>Cenchrinae</taxon>
        <taxon>Setaria</taxon>
    </lineage>
</organism>
<evidence type="ECO:0000313" key="2">
    <source>
        <dbReference type="Proteomes" id="UP000298652"/>
    </source>
</evidence>
<sequence length="146" mass="15734">MWYTGGARVRDFAARVLYNDQVADLAVIEATVAVGYCDVEDHGWARTPTLSTGVTTSYPYRRAEGGRDRVLVDLSCVATPGMSGCPVVSVGGRVLGMMASGVVETDTKRLVATQAIYAPKVLDVMKQWLHLPDNDAITIDQVIGML</sequence>
<evidence type="ECO:0000313" key="1">
    <source>
        <dbReference type="EMBL" id="TKV99239.1"/>
    </source>
</evidence>
<gene>
    <name evidence="1" type="ORF">SEVIR_8G031100v2</name>
</gene>
<name>A0A4U6TB56_SETVI</name>
<reference evidence="1" key="1">
    <citation type="submission" date="2019-03" db="EMBL/GenBank/DDBJ databases">
        <title>WGS assembly of Setaria viridis.</title>
        <authorList>
            <person name="Huang P."/>
            <person name="Jenkins J."/>
            <person name="Grimwood J."/>
            <person name="Barry K."/>
            <person name="Healey A."/>
            <person name="Mamidi S."/>
            <person name="Sreedasyam A."/>
            <person name="Shu S."/>
            <person name="Feldman M."/>
            <person name="Wu J."/>
            <person name="Yu Y."/>
            <person name="Chen C."/>
            <person name="Johnson J."/>
            <person name="Rokhsar D."/>
            <person name="Baxter I."/>
            <person name="Schmutz J."/>
            <person name="Brutnell T."/>
            <person name="Kellogg E."/>
        </authorList>
    </citation>
    <scope>NUCLEOTIDE SEQUENCE [LARGE SCALE GENOMIC DNA]</scope>
</reference>
<dbReference type="Gramene" id="TKV99239">
    <property type="protein sequence ID" value="TKV99239"/>
    <property type="gene ID" value="SEVIR_8G031100v2"/>
</dbReference>
<dbReference type="Proteomes" id="UP000298652">
    <property type="component" value="Chromosome 8"/>
</dbReference>
<accession>A0A4U6TB56</accession>
<dbReference type="SUPFAM" id="SSF50494">
    <property type="entry name" value="Trypsin-like serine proteases"/>
    <property type="match status" value="1"/>
</dbReference>
<protein>
    <recommendedName>
        <fullName evidence="3">Peptidase S1 domain-containing protein</fullName>
    </recommendedName>
</protein>
<proteinExistence type="predicted"/>